<dbReference type="PANTHER" id="PTHR16023">
    <property type="entry name" value="TAX1 BINDING PROTEIN-RELATED"/>
    <property type="match status" value="1"/>
</dbReference>
<comment type="caution">
    <text evidence="7">The sequence shown here is derived from an EMBL/GenBank/DDBJ whole genome shotgun (WGS) entry which is preliminary data.</text>
</comment>
<dbReference type="SUPFAM" id="SSF48371">
    <property type="entry name" value="ARM repeat"/>
    <property type="match status" value="1"/>
</dbReference>
<keyword evidence="3" id="KW-0677">Repeat</keyword>
<dbReference type="GO" id="GO:0070772">
    <property type="term" value="C:PAS complex"/>
    <property type="evidence" value="ECO:0007669"/>
    <property type="project" value="InterPro"/>
</dbReference>
<evidence type="ECO:0000256" key="1">
    <source>
        <dbReference type="ARBA" id="ARBA00004308"/>
    </source>
</evidence>
<dbReference type="InterPro" id="IPR011989">
    <property type="entry name" value="ARM-like"/>
</dbReference>
<dbReference type="EMBL" id="CAKKNE010000003">
    <property type="protein sequence ID" value="CAH0371885.1"/>
    <property type="molecule type" value="Genomic_DNA"/>
</dbReference>
<dbReference type="InterPro" id="IPR021841">
    <property type="entry name" value="VAC14_Fig4p-bd"/>
</dbReference>
<evidence type="ECO:0000256" key="3">
    <source>
        <dbReference type="ARBA" id="ARBA00022737"/>
    </source>
</evidence>
<dbReference type="Pfam" id="PF11916">
    <property type="entry name" value="Vac14_Fig4_bd"/>
    <property type="match status" value="1"/>
</dbReference>
<dbReference type="Gene3D" id="1.25.10.10">
    <property type="entry name" value="Leucine-rich Repeat Variant"/>
    <property type="match status" value="3"/>
</dbReference>
<dbReference type="Proteomes" id="UP000789595">
    <property type="component" value="Unassembled WGS sequence"/>
</dbReference>
<dbReference type="GO" id="GO:0006661">
    <property type="term" value="P:phosphatidylinositol biosynthetic process"/>
    <property type="evidence" value="ECO:0007669"/>
    <property type="project" value="InterPro"/>
</dbReference>
<comment type="similarity">
    <text evidence="2">Belongs to the VAC14 family.</text>
</comment>
<dbReference type="PROSITE" id="PS50077">
    <property type="entry name" value="HEAT_REPEAT"/>
    <property type="match status" value="1"/>
</dbReference>
<dbReference type="GO" id="GO:0010008">
    <property type="term" value="C:endosome membrane"/>
    <property type="evidence" value="ECO:0007669"/>
    <property type="project" value="TreeGrafter"/>
</dbReference>
<gene>
    <name evidence="7" type="ORF">PECAL_3P18470</name>
</gene>
<feature type="repeat" description="HEAT" evidence="5">
    <location>
        <begin position="95"/>
        <end position="131"/>
    </location>
</feature>
<keyword evidence="4" id="KW-0472">Membrane</keyword>
<protein>
    <recommendedName>
        <fullName evidence="6">Vacuolar protein 14 C-terminal Fig4-binding domain-containing protein</fullName>
    </recommendedName>
</protein>
<dbReference type="AlphaFoldDB" id="A0A8J2SHG9"/>
<evidence type="ECO:0000256" key="5">
    <source>
        <dbReference type="PROSITE-ProRule" id="PRU00103"/>
    </source>
</evidence>
<proteinExistence type="inferred from homology"/>
<reference evidence="7" key="1">
    <citation type="submission" date="2021-11" db="EMBL/GenBank/DDBJ databases">
        <authorList>
            <consortium name="Genoscope - CEA"/>
            <person name="William W."/>
        </authorList>
    </citation>
    <scope>NUCLEOTIDE SEQUENCE</scope>
</reference>
<dbReference type="Pfam" id="PF12755">
    <property type="entry name" value="Vac14_Fab1_bd"/>
    <property type="match status" value="1"/>
</dbReference>
<evidence type="ECO:0000259" key="6">
    <source>
        <dbReference type="Pfam" id="PF11916"/>
    </source>
</evidence>
<comment type="subcellular location">
    <subcellularLocation>
        <location evidence="1">Endomembrane system</location>
    </subcellularLocation>
</comment>
<sequence length="693" mass="77892">MDDQEPAESPLPPAILRSLGDRSYDKRKNAALEIEALVKTLQQKSDTDRICSVIALLGQDFATSTNTNHRKGGLIGLAATAIGLMPDIFLYLDALLPPVLHCLDDPESRVRYYSCESLYNIAKVARGDVLRYFNQIFDGLCKLFADVDIDVKNGANLLDRLIKDIVTESNCFDVERFVPLLQKYIRRSNPYIRQLLVGWITVLDSVPDINMLDWLPDFLDGLFHMLSDSNREIRQAAGSAIGGFLNEIKRSKLVELCPMVGILVDQCRHKERSNRLTAMIWVRDFIKLGGHKLLLFYSDLLGAIMHCISDVDIEIRQVAGHTNIDLLKFVKTTKEHFELSPLLQTLTTELDSHYIPTRMATLRWINMLLEKAPGEMKNFISELLPALLKTLSDEADEVVLTNLEVLAQISLLHNQEFQRVLNAIVCLFAEDRGLLELRGSLIIRYLCSLLSAKSIYFSLAAILQGTPSEGTSGNSSLLEDALEFRSIMVQTLSLILLTARELDELREVLRSSLEPSAPDEATNLFIIMYECWCHNPVATLALCLLAQAYDLAASLITHFALVDVTVGFLMQADKLVQLLESPIFLQLRLQLLEVNAGYHPLLLKSLYGLLMLLPQSAAFSILSNRLSTIVTLQQHTQHTKKLNNMEGPVTSNVQKRELLSSFKHIQSLHTQARQITIRRREASQSLLTLSTAK</sequence>
<evidence type="ECO:0000256" key="4">
    <source>
        <dbReference type="ARBA" id="ARBA00023136"/>
    </source>
</evidence>
<dbReference type="InterPro" id="IPR026825">
    <property type="entry name" value="Vac14"/>
</dbReference>
<dbReference type="InterPro" id="IPR021133">
    <property type="entry name" value="HEAT_type_2"/>
</dbReference>
<evidence type="ECO:0000256" key="2">
    <source>
        <dbReference type="ARBA" id="ARBA00010225"/>
    </source>
</evidence>
<dbReference type="OrthoDB" id="5574975at2759"/>
<accession>A0A8J2SHG9</accession>
<name>A0A8J2SHG9_9STRA</name>
<dbReference type="InterPro" id="IPR016024">
    <property type="entry name" value="ARM-type_fold"/>
</dbReference>
<evidence type="ECO:0000313" key="7">
    <source>
        <dbReference type="EMBL" id="CAH0371885.1"/>
    </source>
</evidence>
<dbReference type="PANTHER" id="PTHR16023:SF0">
    <property type="entry name" value="PROTEIN VAC14 HOMOLOG"/>
    <property type="match status" value="1"/>
</dbReference>
<keyword evidence="8" id="KW-1185">Reference proteome</keyword>
<evidence type="ECO:0000313" key="8">
    <source>
        <dbReference type="Proteomes" id="UP000789595"/>
    </source>
</evidence>
<feature type="domain" description="Vacuolar protein 14 C-terminal Fig4-binding" evidence="6">
    <location>
        <begin position="434"/>
        <end position="629"/>
    </location>
</feature>
<organism evidence="7 8">
    <name type="scientific">Pelagomonas calceolata</name>
    <dbReference type="NCBI Taxonomy" id="35677"/>
    <lineage>
        <taxon>Eukaryota</taxon>
        <taxon>Sar</taxon>
        <taxon>Stramenopiles</taxon>
        <taxon>Ochrophyta</taxon>
        <taxon>Pelagophyceae</taxon>
        <taxon>Pelagomonadales</taxon>
        <taxon>Pelagomonadaceae</taxon>
        <taxon>Pelagomonas</taxon>
    </lineage>
</organism>